<evidence type="ECO:0000313" key="6">
    <source>
        <dbReference type="Proteomes" id="UP000003806"/>
    </source>
</evidence>
<proteinExistence type="predicted"/>
<evidence type="ECO:0000256" key="2">
    <source>
        <dbReference type="ARBA" id="ARBA00022741"/>
    </source>
</evidence>
<dbReference type="InterPro" id="IPR027417">
    <property type="entry name" value="P-loop_NTPase"/>
</dbReference>
<dbReference type="PANTHER" id="PTHR43875">
    <property type="entry name" value="MALTODEXTRIN IMPORT ATP-BINDING PROTEIN MSMX"/>
    <property type="match status" value="1"/>
</dbReference>
<reference evidence="5 6" key="1">
    <citation type="submission" date="2011-11" db="EMBL/GenBank/DDBJ databases">
        <title>The Noncontiguous Finished genome of Jonquetella anthropi DSM 22815.</title>
        <authorList>
            <consortium name="US DOE Joint Genome Institute (JGI-PGF)"/>
            <person name="Lucas S."/>
            <person name="Copeland A."/>
            <person name="Lapidus A."/>
            <person name="Glavina del Rio T."/>
            <person name="Dalin E."/>
            <person name="Tice H."/>
            <person name="Bruce D."/>
            <person name="Goodwin L."/>
            <person name="Pitluck S."/>
            <person name="Peters L."/>
            <person name="Mikhailova N."/>
            <person name="Held B."/>
            <person name="Kyrpides N."/>
            <person name="Mavromatis K."/>
            <person name="Ivanova N."/>
            <person name="Markowitz V."/>
            <person name="Cheng J.-F."/>
            <person name="Hugenholtz P."/>
            <person name="Woyke T."/>
            <person name="Wu D."/>
            <person name="Gronow S."/>
            <person name="Wellnitz S."/>
            <person name="Brambilla E."/>
            <person name="Klenk H.-P."/>
            <person name="Eisen J.A."/>
        </authorList>
    </citation>
    <scope>NUCLEOTIDE SEQUENCE [LARGE SCALE GENOMIC DNA]</scope>
    <source>
        <strain evidence="5 6">DSM 22815</strain>
    </source>
</reference>
<keyword evidence="5" id="KW-0762">Sugar transport</keyword>
<dbReference type="GO" id="GO:0140359">
    <property type="term" value="F:ABC-type transporter activity"/>
    <property type="evidence" value="ECO:0007669"/>
    <property type="project" value="UniProtKB-ARBA"/>
</dbReference>
<dbReference type="InterPro" id="IPR017871">
    <property type="entry name" value="ABC_transporter-like_CS"/>
</dbReference>
<dbReference type="GO" id="GO:0016887">
    <property type="term" value="F:ATP hydrolysis activity"/>
    <property type="evidence" value="ECO:0007669"/>
    <property type="project" value="InterPro"/>
</dbReference>
<dbReference type="SUPFAM" id="SSF52540">
    <property type="entry name" value="P-loop containing nucleoside triphosphate hydrolases"/>
    <property type="match status" value="1"/>
</dbReference>
<dbReference type="GO" id="GO:0005524">
    <property type="term" value="F:ATP binding"/>
    <property type="evidence" value="ECO:0007669"/>
    <property type="project" value="UniProtKB-KW"/>
</dbReference>
<evidence type="ECO:0000259" key="4">
    <source>
        <dbReference type="PROSITE" id="PS50893"/>
    </source>
</evidence>
<dbReference type="OrthoDB" id="508245at2"/>
<dbReference type="InterPro" id="IPR013611">
    <property type="entry name" value="Transp-assoc_OB_typ2"/>
</dbReference>
<dbReference type="FunFam" id="3.40.50.300:FF:000042">
    <property type="entry name" value="Maltose/maltodextrin ABC transporter, ATP-binding protein"/>
    <property type="match status" value="1"/>
</dbReference>
<keyword evidence="6" id="KW-1185">Reference proteome</keyword>
<evidence type="ECO:0000256" key="3">
    <source>
        <dbReference type="ARBA" id="ARBA00022840"/>
    </source>
</evidence>
<dbReference type="InterPro" id="IPR003593">
    <property type="entry name" value="AAA+_ATPase"/>
</dbReference>
<dbReference type="EMBL" id="CM001376">
    <property type="protein sequence ID" value="EHM13296.1"/>
    <property type="molecule type" value="Genomic_DNA"/>
</dbReference>
<dbReference type="Pfam" id="PF08402">
    <property type="entry name" value="TOBE_2"/>
    <property type="match status" value="1"/>
</dbReference>
<dbReference type="RefSeq" id="WP_008522959.1">
    <property type="nucleotide sequence ID" value="NZ_CM001376.1"/>
</dbReference>
<dbReference type="Pfam" id="PF00005">
    <property type="entry name" value="ABC_tran"/>
    <property type="match status" value="1"/>
</dbReference>
<dbReference type="SUPFAM" id="SSF50331">
    <property type="entry name" value="MOP-like"/>
    <property type="match status" value="1"/>
</dbReference>
<protein>
    <submittedName>
        <fullName evidence="5">ATPase component of ABC-type sugar transporter</fullName>
    </submittedName>
</protein>
<keyword evidence="2" id="KW-0547">Nucleotide-binding</keyword>
<dbReference type="Gene3D" id="3.40.50.300">
    <property type="entry name" value="P-loop containing nucleotide triphosphate hydrolases"/>
    <property type="match status" value="1"/>
</dbReference>
<accession>H0UKT7</accession>
<name>H0UKT7_9BACT</name>
<evidence type="ECO:0000256" key="1">
    <source>
        <dbReference type="ARBA" id="ARBA00022448"/>
    </source>
</evidence>
<dbReference type="SMART" id="SM00382">
    <property type="entry name" value="AAA"/>
    <property type="match status" value="1"/>
</dbReference>
<dbReference type="eggNOG" id="COG3842">
    <property type="taxonomic scope" value="Bacteria"/>
</dbReference>
<dbReference type="Proteomes" id="UP000003806">
    <property type="component" value="Chromosome"/>
</dbReference>
<keyword evidence="3" id="KW-0067">ATP-binding</keyword>
<dbReference type="GO" id="GO:0055052">
    <property type="term" value="C:ATP-binding cassette (ABC) transporter complex, substrate-binding subunit-containing"/>
    <property type="evidence" value="ECO:0007669"/>
    <property type="project" value="TreeGrafter"/>
</dbReference>
<dbReference type="InterPro" id="IPR008995">
    <property type="entry name" value="Mo/tungstate-bd_C_term_dom"/>
</dbReference>
<dbReference type="InterPro" id="IPR047641">
    <property type="entry name" value="ABC_transpr_MalK/UgpC-like"/>
</dbReference>
<keyword evidence="1" id="KW-0813">Transport</keyword>
<sequence length="343" mass="37407">MDLTVSNLSVGYDGKTVVEDLSFRVPSGSLLSLLGPSGSGKTTVLNALAGFLKPASGDIRFGERMIQDLPPEKRNVGMVFQNYALYPHMTAFDNIAFPLKIQRRSRRDIERAVKEIAGLTRIGDLLDRKPSQLSGGQQQRVAISRALVKGPDLLLMDEPLSNLDAALRVQMRQEIRRIQQEAGITALFVTHDQEEALSLSDRIVLLDAGRLQQEGTPKELYMAPRNLFTARFFSNPPANVLETSSAELGLLWKPRALPARAATAVIRPHMLELCPDAPLSGTVVSAEILGRECLVRVRCLSSTLTALTSSASVPAVGTTQGVVLKNEPYFFDSSGARAGEDRR</sequence>
<dbReference type="PROSITE" id="PS50893">
    <property type="entry name" value="ABC_TRANSPORTER_2"/>
    <property type="match status" value="1"/>
</dbReference>
<feature type="domain" description="ABC transporter" evidence="4">
    <location>
        <begin position="3"/>
        <end position="233"/>
    </location>
</feature>
<organism evidence="5 6">
    <name type="scientific">Jonquetella anthropi DSM 22815</name>
    <dbReference type="NCBI Taxonomy" id="885272"/>
    <lineage>
        <taxon>Bacteria</taxon>
        <taxon>Thermotogati</taxon>
        <taxon>Synergistota</taxon>
        <taxon>Synergistia</taxon>
        <taxon>Synergistales</taxon>
        <taxon>Dethiosulfovibrionaceae</taxon>
        <taxon>Jonquetella</taxon>
    </lineage>
</organism>
<dbReference type="InterPro" id="IPR003439">
    <property type="entry name" value="ABC_transporter-like_ATP-bd"/>
</dbReference>
<dbReference type="AlphaFoldDB" id="H0UKT7"/>
<gene>
    <name evidence="5" type="ORF">JonanDRAFT_0923</name>
</gene>
<dbReference type="PANTHER" id="PTHR43875:SF1">
    <property type="entry name" value="OSMOPROTECTIVE COMPOUNDS UPTAKE ATP-BINDING PROTEIN GGTA"/>
    <property type="match status" value="1"/>
</dbReference>
<evidence type="ECO:0000313" key="5">
    <source>
        <dbReference type="EMBL" id="EHM13296.1"/>
    </source>
</evidence>
<dbReference type="HOGENOM" id="CLU_000604_1_1_0"/>
<dbReference type="STRING" id="885272.JonanDRAFT_0923"/>
<dbReference type="PROSITE" id="PS00211">
    <property type="entry name" value="ABC_TRANSPORTER_1"/>
    <property type="match status" value="1"/>
</dbReference>